<comment type="caution">
    <text evidence="1">The sequence shown here is derived from an EMBL/GenBank/DDBJ whole genome shotgun (WGS) entry which is preliminary data.</text>
</comment>
<reference evidence="1" key="1">
    <citation type="submission" date="2018-08" db="EMBL/GenBank/DDBJ databases">
        <title>Identification of Burkholderia cepacia strains that express a Burkholderia pseudomallei-like capsular polysaccharide.</title>
        <authorList>
            <person name="Burtnick M.N."/>
            <person name="Vongsouvath M."/>
            <person name="Newton P."/>
            <person name="Wuthiekanun V."/>
            <person name="Limmathurotsakul D."/>
            <person name="Brett P.J."/>
            <person name="Chantratita N."/>
            <person name="Dance D.A."/>
        </authorList>
    </citation>
    <scope>NUCLEOTIDE SEQUENCE</scope>
    <source>
        <strain evidence="1">SBXCC001</strain>
    </source>
</reference>
<evidence type="ECO:0000313" key="2">
    <source>
        <dbReference type="Proteomes" id="UP001272137"/>
    </source>
</evidence>
<evidence type="ECO:0000313" key="1">
    <source>
        <dbReference type="EMBL" id="MDW9252214.1"/>
    </source>
</evidence>
<gene>
    <name evidence="1" type="ORF">C7S16_5739</name>
</gene>
<protein>
    <submittedName>
        <fullName evidence="1">Uncharacterized protein</fullName>
    </submittedName>
</protein>
<sequence length="44" mass="5146">MALGRFREDRGRHAGARVYVASRIRVHVPSDTHHRHLRITLTSR</sequence>
<accession>A0AAW9CU71</accession>
<proteinExistence type="predicted"/>
<dbReference type="EMBL" id="QXCT01000001">
    <property type="protein sequence ID" value="MDW9252214.1"/>
    <property type="molecule type" value="Genomic_DNA"/>
</dbReference>
<organism evidence="1 2">
    <name type="scientific">Burkholderia thailandensis</name>
    <dbReference type="NCBI Taxonomy" id="57975"/>
    <lineage>
        <taxon>Bacteria</taxon>
        <taxon>Pseudomonadati</taxon>
        <taxon>Pseudomonadota</taxon>
        <taxon>Betaproteobacteria</taxon>
        <taxon>Burkholderiales</taxon>
        <taxon>Burkholderiaceae</taxon>
        <taxon>Burkholderia</taxon>
        <taxon>pseudomallei group</taxon>
    </lineage>
</organism>
<dbReference type="Proteomes" id="UP001272137">
    <property type="component" value="Unassembled WGS sequence"/>
</dbReference>
<name>A0AAW9CU71_BURTH</name>
<dbReference type="AlphaFoldDB" id="A0AAW9CU71"/>